<keyword evidence="1" id="KW-0472">Membrane</keyword>
<reference evidence="3" key="3">
    <citation type="submission" date="2015-04" db="UniProtKB">
        <authorList>
            <consortium name="EnsemblPlants"/>
        </authorList>
    </citation>
    <scope>IDENTIFICATION</scope>
    <source>
        <strain evidence="3">cv. Jemalong A17</strain>
    </source>
</reference>
<gene>
    <name evidence="2" type="ordered locus">MTR_3g452140</name>
</gene>
<name>A0A072UWD8_MEDTR</name>
<sequence length="144" mass="15830">MIVFSILWIFGVLFCGGWWWLWVVARGLFAEVIGVGWWLWCLLVLSWLLHVLVSGPSSAFWRLFVQVATAAAVFLLPSLVCANFSLLSGAFNRHPLSPLSSMSLRPFRSVSGAFGAVWVGWFGLLPGGGWFAKGRAVVVDPVFG</sequence>
<feature type="transmembrane region" description="Helical" evidence="1">
    <location>
        <begin position="107"/>
        <end position="125"/>
    </location>
</feature>
<feature type="transmembrane region" description="Helical" evidence="1">
    <location>
        <begin position="6"/>
        <end position="25"/>
    </location>
</feature>
<dbReference type="HOGENOM" id="CLU_1799332_0_0_1"/>
<reference evidence="2 4" key="1">
    <citation type="journal article" date="2011" name="Nature">
        <title>The Medicago genome provides insight into the evolution of rhizobial symbioses.</title>
        <authorList>
            <person name="Young N.D."/>
            <person name="Debelle F."/>
            <person name="Oldroyd G.E."/>
            <person name="Geurts R."/>
            <person name="Cannon S.B."/>
            <person name="Udvardi M.K."/>
            <person name="Benedito V.A."/>
            <person name="Mayer K.F."/>
            <person name="Gouzy J."/>
            <person name="Schoof H."/>
            <person name="Van de Peer Y."/>
            <person name="Proost S."/>
            <person name="Cook D.R."/>
            <person name="Meyers B.C."/>
            <person name="Spannagl M."/>
            <person name="Cheung F."/>
            <person name="De Mita S."/>
            <person name="Krishnakumar V."/>
            <person name="Gundlach H."/>
            <person name="Zhou S."/>
            <person name="Mudge J."/>
            <person name="Bharti A.K."/>
            <person name="Murray J.D."/>
            <person name="Naoumkina M.A."/>
            <person name="Rosen B."/>
            <person name="Silverstein K.A."/>
            <person name="Tang H."/>
            <person name="Rombauts S."/>
            <person name="Zhao P.X."/>
            <person name="Zhou P."/>
            <person name="Barbe V."/>
            <person name="Bardou P."/>
            <person name="Bechner M."/>
            <person name="Bellec A."/>
            <person name="Berger A."/>
            <person name="Berges H."/>
            <person name="Bidwell S."/>
            <person name="Bisseling T."/>
            <person name="Choisne N."/>
            <person name="Couloux A."/>
            <person name="Denny R."/>
            <person name="Deshpande S."/>
            <person name="Dai X."/>
            <person name="Doyle J.J."/>
            <person name="Dudez A.M."/>
            <person name="Farmer A.D."/>
            <person name="Fouteau S."/>
            <person name="Franken C."/>
            <person name="Gibelin C."/>
            <person name="Gish J."/>
            <person name="Goldstein S."/>
            <person name="Gonzalez A.J."/>
            <person name="Green P.J."/>
            <person name="Hallab A."/>
            <person name="Hartog M."/>
            <person name="Hua A."/>
            <person name="Humphray S.J."/>
            <person name="Jeong D.H."/>
            <person name="Jing Y."/>
            <person name="Jocker A."/>
            <person name="Kenton S.M."/>
            <person name="Kim D.J."/>
            <person name="Klee K."/>
            <person name="Lai H."/>
            <person name="Lang C."/>
            <person name="Lin S."/>
            <person name="Macmil S.L."/>
            <person name="Magdelenat G."/>
            <person name="Matthews L."/>
            <person name="McCorrison J."/>
            <person name="Monaghan E.L."/>
            <person name="Mun J.H."/>
            <person name="Najar F.Z."/>
            <person name="Nicholson C."/>
            <person name="Noirot C."/>
            <person name="O'Bleness M."/>
            <person name="Paule C.R."/>
            <person name="Poulain J."/>
            <person name="Prion F."/>
            <person name="Qin B."/>
            <person name="Qu C."/>
            <person name="Retzel E.F."/>
            <person name="Riddle C."/>
            <person name="Sallet E."/>
            <person name="Samain S."/>
            <person name="Samson N."/>
            <person name="Sanders I."/>
            <person name="Saurat O."/>
            <person name="Scarpelli C."/>
            <person name="Schiex T."/>
            <person name="Segurens B."/>
            <person name="Severin A.J."/>
            <person name="Sherrier D.J."/>
            <person name="Shi R."/>
            <person name="Sims S."/>
            <person name="Singer S.R."/>
            <person name="Sinharoy S."/>
            <person name="Sterck L."/>
            <person name="Viollet A."/>
            <person name="Wang B.B."/>
            <person name="Wang K."/>
            <person name="Wang M."/>
            <person name="Wang X."/>
            <person name="Warfsmann J."/>
            <person name="Weissenbach J."/>
            <person name="White D.D."/>
            <person name="White J.D."/>
            <person name="Wiley G.B."/>
            <person name="Wincker P."/>
            <person name="Xing Y."/>
            <person name="Yang L."/>
            <person name="Yao Z."/>
            <person name="Ying F."/>
            <person name="Zhai J."/>
            <person name="Zhou L."/>
            <person name="Zuber A."/>
            <person name="Denarie J."/>
            <person name="Dixon R.A."/>
            <person name="May G.D."/>
            <person name="Schwartz D.C."/>
            <person name="Rogers J."/>
            <person name="Quetier F."/>
            <person name="Town C.D."/>
            <person name="Roe B.A."/>
        </authorList>
    </citation>
    <scope>NUCLEOTIDE SEQUENCE [LARGE SCALE GENOMIC DNA]</scope>
    <source>
        <strain evidence="2">A17</strain>
        <strain evidence="3 4">cv. Jemalong A17</strain>
    </source>
</reference>
<proteinExistence type="predicted"/>
<dbReference type="Proteomes" id="UP000002051">
    <property type="component" value="Chromosome 3"/>
</dbReference>
<feature type="transmembrane region" description="Helical" evidence="1">
    <location>
        <begin position="59"/>
        <end position="86"/>
    </location>
</feature>
<evidence type="ECO:0000313" key="4">
    <source>
        <dbReference type="Proteomes" id="UP000002051"/>
    </source>
</evidence>
<evidence type="ECO:0000313" key="3">
    <source>
        <dbReference type="EnsemblPlants" id="KEH33751"/>
    </source>
</evidence>
<keyword evidence="4" id="KW-1185">Reference proteome</keyword>
<organism evidence="2 4">
    <name type="scientific">Medicago truncatula</name>
    <name type="common">Barrel medic</name>
    <name type="synonym">Medicago tribuloides</name>
    <dbReference type="NCBI Taxonomy" id="3880"/>
    <lineage>
        <taxon>Eukaryota</taxon>
        <taxon>Viridiplantae</taxon>
        <taxon>Streptophyta</taxon>
        <taxon>Embryophyta</taxon>
        <taxon>Tracheophyta</taxon>
        <taxon>Spermatophyta</taxon>
        <taxon>Magnoliopsida</taxon>
        <taxon>eudicotyledons</taxon>
        <taxon>Gunneridae</taxon>
        <taxon>Pentapetalae</taxon>
        <taxon>rosids</taxon>
        <taxon>fabids</taxon>
        <taxon>Fabales</taxon>
        <taxon>Fabaceae</taxon>
        <taxon>Papilionoideae</taxon>
        <taxon>50 kb inversion clade</taxon>
        <taxon>NPAAA clade</taxon>
        <taxon>Hologalegina</taxon>
        <taxon>IRL clade</taxon>
        <taxon>Trifolieae</taxon>
        <taxon>Medicago</taxon>
    </lineage>
</organism>
<dbReference type="EMBL" id="CM001219">
    <property type="protein sequence ID" value="KEH33751.1"/>
    <property type="molecule type" value="Genomic_DNA"/>
</dbReference>
<dbReference type="EnsemblPlants" id="KEH33751">
    <property type="protein sequence ID" value="KEH33751"/>
    <property type="gene ID" value="MTR_3g452140"/>
</dbReference>
<accession>A0A072UWD8</accession>
<dbReference type="AlphaFoldDB" id="A0A072UWD8"/>
<protein>
    <submittedName>
        <fullName evidence="2">Transmembrane protein, putative</fullName>
    </submittedName>
</protein>
<evidence type="ECO:0000313" key="2">
    <source>
        <dbReference type="EMBL" id="KEH33751.1"/>
    </source>
</evidence>
<feature type="transmembrane region" description="Helical" evidence="1">
    <location>
        <begin position="32"/>
        <end position="53"/>
    </location>
</feature>
<evidence type="ECO:0000256" key="1">
    <source>
        <dbReference type="SAM" id="Phobius"/>
    </source>
</evidence>
<keyword evidence="1 2" id="KW-0812">Transmembrane</keyword>
<keyword evidence="1" id="KW-1133">Transmembrane helix</keyword>
<reference evidence="2 4" key="2">
    <citation type="journal article" date="2014" name="BMC Genomics">
        <title>An improved genome release (version Mt4.0) for the model legume Medicago truncatula.</title>
        <authorList>
            <person name="Tang H."/>
            <person name="Krishnakumar V."/>
            <person name="Bidwell S."/>
            <person name="Rosen B."/>
            <person name="Chan A."/>
            <person name="Zhou S."/>
            <person name="Gentzbittel L."/>
            <person name="Childs K.L."/>
            <person name="Yandell M."/>
            <person name="Gundlach H."/>
            <person name="Mayer K.F."/>
            <person name="Schwartz D.C."/>
            <person name="Town C.D."/>
        </authorList>
    </citation>
    <scope>GENOME REANNOTATION</scope>
    <source>
        <strain evidence="2">A17</strain>
        <strain evidence="3 4">cv. Jemalong A17</strain>
    </source>
</reference>